<comment type="pathway">
    <text evidence="1">Protein modification; peptidyl-diphthamide biosynthesis.</text>
</comment>
<evidence type="ECO:0000256" key="4">
    <source>
        <dbReference type="ARBA" id="ARBA00022679"/>
    </source>
</evidence>
<evidence type="ECO:0000256" key="2">
    <source>
        <dbReference type="ARBA" id="ARBA00006729"/>
    </source>
</evidence>
<proteinExistence type="inferred from homology"/>
<dbReference type="SUPFAM" id="SSF53790">
    <property type="entry name" value="Tetrapyrrole methylase"/>
    <property type="match status" value="1"/>
</dbReference>
<dbReference type="Proteomes" id="UP000718571">
    <property type="component" value="Unassembled WGS sequence"/>
</dbReference>
<dbReference type="AlphaFoldDB" id="A0A8T3UYW9"/>
<dbReference type="Gene3D" id="3.30.950.10">
    <property type="entry name" value="Methyltransferase, Cobalt-precorrin-4 Transmethylase, Domain 2"/>
    <property type="match status" value="1"/>
</dbReference>
<feature type="domain" description="Tetrapyrrole methylase" evidence="7">
    <location>
        <begin position="1"/>
        <end position="206"/>
    </location>
</feature>
<dbReference type="Gene3D" id="3.40.1010.10">
    <property type="entry name" value="Cobalt-precorrin-4 Transmethylase, Domain 1"/>
    <property type="match status" value="1"/>
</dbReference>
<dbReference type="GO" id="GO:0032259">
    <property type="term" value="P:methylation"/>
    <property type="evidence" value="ECO:0007669"/>
    <property type="project" value="UniProtKB-KW"/>
</dbReference>
<feature type="binding site" evidence="6">
    <location>
        <position position="9"/>
    </location>
    <ligand>
        <name>S-adenosyl-L-methionine</name>
        <dbReference type="ChEBI" id="CHEBI:59789"/>
    </ligand>
</feature>
<protein>
    <submittedName>
        <fullName evidence="8">Diphthine synthase</fullName>
        <ecNumber evidence="8">2.1.1.98</ecNumber>
    </submittedName>
</protein>
<dbReference type="GO" id="GO:0004164">
    <property type="term" value="F:diphthine synthase activity"/>
    <property type="evidence" value="ECO:0007669"/>
    <property type="project" value="UniProtKB-EC"/>
</dbReference>
<reference evidence="8 9" key="1">
    <citation type="submission" date="2020-09" db="EMBL/GenBank/DDBJ databases">
        <title>Genomic characterization of a novel Parvarchaeota family in acid mine drainage sediments.</title>
        <authorList>
            <person name="Luo Z.-H."/>
        </authorList>
    </citation>
    <scope>NUCLEOTIDE SEQUENCE [LARGE SCALE GENOMIC DNA]</scope>
    <source>
        <strain evidence="8">MAS1_bins.189</strain>
    </source>
</reference>
<evidence type="ECO:0000313" key="9">
    <source>
        <dbReference type="Proteomes" id="UP000718571"/>
    </source>
</evidence>
<feature type="binding site" evidence="6">
    <location>
        <position position="83"/>
    </location>
    <ligand>
        <name>S-adenosyl-L-methionine</name>
        <dbReference type="ChEBI" id="CHEBI:59789"/>
    </ligand>
</feature>
<evidence type="ECO:0000256" key="6">
    <source>
        <dbReference type="PIRSR" id="PIRSR036432-1"/>
    </source>
</evidence>
<feature type="binding site" evidence="6">
    <location>
        <position position="199"/>
    </location>
    <ligand>
        <name>S-adenosyl-L-methionine</name>
        <dbReference type="ChEBI" id="CHEBI:59789"/>
    </ligand>
</feature>
<dbReference type="InterPro" id="IPR035996">
    <property type="entry name" value="4pyrrol_Methylase_sf"/>
</dbReference>
<dbReference type="CDD" id="cd11647">
    <property type="entry name" value="DHP5_DphB"/>
    <property type="match status" value="1"/>
</dbReference>
<comment type="similarity">
    <text evidence="2">Belongs to the diphthine synthase family.</text>
</comment>
<organism evidence="8 9">
    <name type="scientific">Candidatus Acidifodinimicrobium mancum</name>
    <dbReference type="NCBI Taxonomy" id="2898728"/>
    <lineage>
        <taxon>Archaea</taxon>
        <taxon>Candidatus Parvarchaeota</taxon>
        <taxon>Candidatus Acidifodinimicrobiaceae</taxon>
        <taxon>Candidatus Acidifodinimicrobium</taxon>
    </lineage>
</organism>
<keyword evidence="5 6" id="KW-0949">S-adenosyl-L-methionine</keyword>
<evidence type="ECO:0000313" key="8">
    <source>
        <dbReference type="EMBL" id="MBE5728627.1"/>
    </source>
</evidence>
<evidence type="ECO:0000259" key="7">
    <source>
        <dbReference type="Pfam" id="PF00590"/>
    </source>
</evidence>
<evidence type="ECO:0000256" key="3">
    <source>
        <dbReference type="ARBA" id="ARBA00022603"/>
    </source>
</evidence>
<feature type="binding site" evidence="6">
    <location>
        <position position="86"/>
    </location>
    <ligand>
        <name>S-adenosyl-L-methionine</name>
        <dbReference type="ChEBI" id="CHEBI:59789"/>
    </ligand>
</feature>
<comment type="caution">
    <text evidence="8">The sequence shown here is derived from an EMBL/GenBank/DDBJ whole genome shotgun (WGS) entry which is preliminary data.</text>
</comment>
<feature type="binding site" evidence="6">
    <location>
        <begin position="111"/>
        <end position="112"/>
    </location>
    <ligand>
        <name>S-adenosyl-L-methionine</name>
        <dbReference type="ChEBI" id="CHEBI:59789"/>
    </ligand>
</feature>
<dbReference type="InterPro" id="IPR004551">
    <property type="entry name" value="Dphthn_synthase"/>
</dbReference>
<dbReference type="InterPro" id="IPR000878">
    <property type="entry name" value="4pyrrol_Mease"/>
</dbReference>
<dbReference type="EMBL" id="JADFAR010000024">
    <property type="protein sequence ID" value="MBE5728627.1"/>
    <property type="molecule type" value="Genomic_DNA"/>
</dbReference>
<dbReference type="InterPro" id="IPR014776">
    <property type="entry name" value="4pyrrole_Mease_sub2"/>
</dbReference>
<dbReference type="PIRSF" id="PIRSF036432">
    <property type="entry name" value="Diphthine_synth"/>
    <property type="match status" value="1"/>
</dbReference>
<accession>A0A8T3UYW9</accession>
<keyword evidence="3 8" id="KW-0489">Methyltransferase</keyword>
<dbReference type="PANTHER" id="PTHR10882:SF0">
    <property type="entry name" value="DIPHTHINE METHYL ESTER SYNTHASE"/>
    <property type="match status" value="1"/>
</dbReference>
<name>A0A8T3UYW9_9ARCH</name>
<dbReference type="PANTHER" id="PTHR10882">
    <property type="entry name" value="DIPHTHINE SYNTHASE"/>
    <property type="match status" value="1"/>
</dbReference>
<feature type="binding site" evidence="6">
    <location>
        <position position="162"/>
    </location>
    <ligand>
        <name>S-adenosyl-L-methionine</name>
        <dbReference type="ChEBI" id="CHEBI:59789"/>
    </ligand>
</feature>
<evidence type="ECO:0000256" key="5">
    <source>
        <dbReference type="ARBA" id="ARBA00022691"/>
    </source>
</evidence>
<gene>
    <name evidence="8" type="primary">dph5</name>
    <name evidence="8" type="ORF">IHE51_02090</name>
</gene>
<dbReference type="NCBIfam" id="TIGR00522">
    <property type="entry name" value="dph5"/>
    <property type="match status" value="1"/>
</dbReference>
<dbReference type="GO" id="GO:0017183">
    <property type="term" value="P:protein histidyl modification to diphthamide"/>
    <property type="evidence" value="ECO:0007669"/>
    <property type="project" value="InterPro"/>
</dbReference>
<dbReference type="EC" id="2.1.1.98" evidence="8"/>
<dbReference type="InterPro" id="IPR014777">
    <property type="entry name" value="4pyrrole_Mease_sub1"/>
</dbReference>
<keyword evidence="4 8" id="KW-0808">Transferase</keyword>
<sequence length="241" mass="27116">MIYLIGTGLYYLSDLPLRALDPLRSCDEVFLERYTNLNDISFLHELEEKIDKKVTIKDRQFFESEEPIKIGKTKDIALLIPGDPLAATTHISLLSEAKKERIRYKVIHASSIFSAIGATGLSLYKFGAVTSIPLDSKKLHITSFMNVIKKNKLNGLHSLVLLEAKSKDTFVSEREAVDLLEELGNDFIEKDKIIILSKVGSEEEIISLFTRLEKTLEPPISLIIPGEISIIEEENMGVLLQ</sequence>
<dbReference type="Pfam" id="PF00590">
    <property type="entry name" value="TP_methylase"/>
    <property type="match status" value="1"/>
</dbReference>
<evidence type="ECO:0000256" key="1">
    <source>
        <dbReference type="ARBA" id="ARBA00005156"/>
    </source>
</evidence>